<dbReference type="Gene3D" id="3.40.50.1390">
    <property type="entry name" value="Resolvase, N-terminal catalytic domain"/>
    <property type="match status" value="1"/>
</dbReference>
<keyword evidence="9" id="KW-1185">Reference proteome</keyword>
<dbReference type="Proteomes" id="UP000466683">
    <property type="component" value="Chromosome"/>
</dbReference>
<feature type="domain" description="Resolvase/invertase-type recombinase catalytic" evidence="6">
    <location>
        <begin position="12"/>
        <end position="157"/>
    </location>
</feature>
<evidence type="ECO:0000256" key="2">
    <source>
        <dbReference type="ARBA" id="ARBA00023125"/>
    </source>
</evidence>
<evidence type="ECO:0000256" key="4">
    <source>
        <dbReference type="PIRSR" id="PIRSR606118-50"/>
    </source>
</evidence>
<feature type="active site" description="O-(5'-phospho-DNA)-serine intermediate" evidence="4 5">
    <location>
        <position position="20"/>
    </location>
</feature>
<dbReference type="GO" id="GO:0015074">
    <property type="term" value="P:DNA integration"/>
    <property type="evidence" value="ECO:0007669"/>
    <property type="project" value="UniProtKB-KW"/>
</dbReference>
<keyword evidence="1" id="KW-0229">DNA integration</keyword>
<dbReference type="InterPro" id="IPR036162">
    <property type="entry name" value="Resolvase-like_N_sf"/>
</dbReference>
<keyword evidence="2" id="KW-0238">DNA-binding</keyword>
<dbReference type="InterPro" id="IPR050639">
    <property type="entry name" value="SSR_resolvase"/>
</dbReference>
<dbReference type="PANTHER" id="PTHR30461:SF2">
    <property type="entry name" value="SERINE RECOMBINASE PINE-RELATED"/>
    <property type="match status" value="1"/>
</dbReference>
<evidence type="ECO:0000256" key="3">
    <source>
        <dbReference type="ARBA" id="ARBA00023172"/>
    </source>
</evidence>
<protein>
    <submittedName>
        <fullName evidence="8">Recombinase family protein</fullName>
    </submittedName>
</protein>
<dbReference type="InterPro" id="IPR006119">
    <property type="entry name" value="Resolv_N"/>
</dbReference>
<reference evidence="7 9" key="1">
    <citation type="journal article" date="2019" name="Emerg. Microbes Infect.">
        <title>Comprehensive subspecies identification of 175 nontuberculous mycobacteria species based on 7547 genomic profiles.</title>
        <authorList>
            <person name="Matsumoto Y."/>
            <person name="Kinjo T."/>
            <person name="Motooka D."/>
            <person name="Nabeya D."/>
            <person name="Jung N."/>
            <person name="Uechi K."/>
            <person name="Horii T."/>
            <person name="Iida T."/>
            <person name="Fujita J."/>
            <person name="Nakamura S."/>
        </authorList>
    </citation>
    <scope>NUCLEOTIDE SEQUENCE [LARGE SCALE GENOMIC DNA]</scope>
    <source>
        <strain evidence="7 9">JCM 15653</strain>
    </source>
</reference>
<dbReference type="PROSITE" id="PS00397">
    <property type="entry name" value="RECOMBINASES_1"/>
    <property type="match status" value="1"/>
</dbReference>
<reference evidence="8 10" key="3">
    <citation type="journal article" date="2022" name="BMC Genomics">
        <title>Comparative genome analysis of mycobacteria focusing on tRNA and non-coding RNA.</title>
        <authorList>
            <person name="Behra P.R.K."/>
            <person name="Pettersson B.M.F."/>
            <person name="Ramesh M."/>
            <person name="Das S."/>
            <person name="Dasgupta S."/>
            <person name="Kirsebom L.A."/>
        </authorList>
    </citation>
    <scope>NUCLEOTIDE SEQUENCE [LARGE SCALE GENOMIC DNA]</scope>
    <source>
        <strain evidence="8 10">DSM 44677</strain>
    </source>
</reference>
<dbReference type="GO" id="GO:0000150">
    <property type="term" value="F:DNA strand exchange activity"/>
    <property type="evidence" value="ECO:0007669"/>
    <property type="project" value="InterPro"/>
</dbReference>
<reference evidence="7" key="2">
    <citation type="submission" date="2020-02" db="EMBL/GenBank/DDBJ databases">
        <authorList>
            <person name="Matsumoto Y."/>
            <person name="Motooka D."/>
            <person name="Nakamura S."/>
        </authorList>
    </citation>
    <scope>NUCLEOTIDE SEQUENCE</scope>
    <source>
        <strain evidence="7">JCM 15653</strain>
    </source>
</reference>
<evidence type="ECO:0000256" key="5">
    <source>
        <dbReference type="PROSITE-ProRule" id="PRU10137"/>
    </source>
</evidence>
<dbReference type="InterPro" id="IPR011109">
    <property type="entry name" value="DNA_bind_recombinase_dom"/>
</dbReference>
<dbReference type="SMART" id="SM00857">
    <property type="entry name" value="Resolvase"/>
    <property type="match status" value="1"/>
</dbReference>
<evidence type="ECO:0000259" key="6">
    <source>
        <dbReference type="PROSITE" id="PS51736"/>
    </source>
</evidence>
<dbReference type="Pfam" id="PF07508">
    <property type="entry name" value="Recombinase"/>
    <property type="match status" value="1"/>
</dbReference>
<accession>A0AAX3A1A2</accession>
<evidence type="ECO:0000313" key="8">
    <source>
        <dbReference type="EMBL" id="UNC01099.1"/>
    </source>
</evidence>
<dbReference type="SUPFAM" id="SSF53041">
    <property type="entry name" value="Resolvase-like"/>
    <property type="match status" value="1"/>
</dbReference>
<organism evidence="8 10">
    <name type="scientific">Mycolicibacterium boenickei</name>
    <dbReference type="NCBI Taxonomy" id="146017"/>
    <lineage>
        <taxon>Bacteria</taxon>
        <taxon>Bacillati</taxon>
        <taxon>Actinomycetota</taxon>
        <taxon>Actinomycetes</taxon>
        <taxon>Mycobacteriales</taxon>
        <taxon>Mycobacteriaceae</taxon>
        <taxon>Mycolicibacterium</taxon>
    </lineage>
</organism>
<evidence type="ECO:0000313" key="7">
    <source>
        <dbReference type="EMBL" id="BBX90944.1"/>
    </source>
</evidence>
<keyword evidence="3" id="KW-0233">DNA recombination</keyword>
<evidence type="ECO:0000313" key="10">
    <source>
        <dbReference type="Proteomes" id="UP001162885"/>
    </source>
</evidence>
<sequence length="220" mass="24161">MTKAGKPSLRPKAIGYVRVSTNRQADNGYSLDAQRDRLESFCKESGYELVSVIPDVMSGRKTDKLYGRAAAVAAIQAGIADVLLLNALDRATRDTLDGLELMKTAQDEGWRIVTIKGEDSEAIGKLELTIKLAFAEQEREKISERTKQGLARAKREGKALGRPSTIPRATVRRIVAMRENDGLGPKAIATKLNQSRVKAPQGDTWHYSTVRNVLAREGVL</sequence>
<name>A0AAX3A1A2_9MYCO</name>
<dbReference type="RefSeq" id="WP_077742839.1">
    <property type="nucleotide sequence ID" value="NZ_AP022579.1"/>
</dbReference>
<evidence type="ECO:0000313" key="9">
    <source>
        <dbReference type="Proteomes" id="UP000466683"/>
    </source>
</evidence>
<gene>
    <name evidence="8" type="ORF">H5U98_06815</name>
    <name evidence="7" type="ORF">MBOE_25930</name>
</gene>
<dbReference type="InterPro" id="IPR006118">
    <property type="entry name" value="Recombinase_CS"/>
</dbReference>
<dbReference type="EMBL" id="AP022579">
    <property type="protein sequence ID" value="BBX90944.1"/>
    <property type="molecule type" value="Genomic_DNA"/>
</dbReference>
<dbReference type="PROSITE" id="PS51736">
    <property type="entry name" value="RECOMBINASES_3"/>
    <property type="match status" value="1"/>
</dbReference>
<dbReference type="AlphaFoldDB" id="A0AAX3A1A2"/>
<evidence type="ECO:0000256" key="1">
    <source>
        <dbReference type="ARBA" id="ARBA00022908"/>
    </source>
</evidence>
<dbReference type="CDD" id="cd00338">
    <property type="entry name" value="Ser_Recombinase"/>
    <property type="match status" value="1"/>
</dbReference>
<dbReference type="Pfam" id="PF00239">
    <property type="entry name" value="Resolvase"/>
    <property type="match status" value="1"/>
</dbReference>
<dbReference type="PANTHER" id="PTHR30461">
    <property type="entry name" value="DNA-INVERTASE FROM LAMBDOID PROPHAGE"/>
    <property type="match status" value="1"/>
</dbReference>
<dbReference type="GO" id="GO:0003677">
    <property type="term" value="F:DNA binding"/>
    <property type="evidence" value="ECO:0007669"/>
    <property type="project" value="UniProtKB-KW"/>
</dbReference>
<dbReference type="EMBL" id="CP060016">
    <property type="protein sequence ID" value="UNC01099.1"/>
    <property type="molecule type" value="Genomic_DNA"/>
</dbReference>
<dbReference type="Proteomes" id="UP001162885">
    <property type="component" value="Chromosome"/>
</dbReference>
<proteinExistence type="predicted"/>